<dbReference type="EMBL" id="JACHDB010000002">
    <property type="protein sequence ID" value="MBB5436090.1"/>
    <property type="molecule type" value="Genomic_DNA"/>
</dbReference>
<feature type="compositionally biased region" description="Acidic residues" evidence="1">
    <location>
        <begin position="42"/>
        <end position="51"/>
    </location>
</feature>
<feature type="signal peptide" evidence="2">
    <location>
        <begin position="1"/>
        <end position="19"/>
    </location>
</feature>
<sequence>MPAVLVAVAVVGVPAAAFAAWTGTGGWRIGPGEAPGPGDGAPGDDGEEEQDPVGAPPGEDGPQGDRTGKTGGSAPGGASEDGYVRTEEPEGFALSVPEGWERAPDGEEGAGAVYVAGDPRYRLQVMWQEAPGVAAWQEVDAILADASERSDYEELAYSDDGSAVEFEYAYDNTVHGPRYVKGSAFEGVPVHVVISAGPDDARDAVAEVHAAATEDFCADAALCG</sequence>
<comment type="caution">
    <text evidence="3">The sequence shown here is derived from an EMBL/GenBank/DDBJ whole genome shotgun (WGS) entry which is preliminary data.</text>
</comment>
<proteinExistence type="predicted"/>
<feature type="chain" id="PRO_5031144368" evidence="2">
    <location>
        <begin position="20"/>
        <end position="224"/>
    </location>
</feature>
<dbReference type="AlphaFoldDB" id="A0A7W8VHE4"/>
<dbReference type="Proteomes" id="UP000572635">
    <property type="component" value="Unassembled WGS sequence"/>
</dbReference>
<evidence type="ECO:0000313" key="3">
    <source>
        <dbReference type="EMBL" id="MBB5436090.1"/>
    </source>
</evidence>
<protein>
    <submittedName>
        <fullName evidence="3">Uncharacterized protein</fullName>
    </submittedName>
</protein>
<reference evidence="3 4" key="1">
    <citation type="submission" date="2020-08" db="EMBL/GenBank/DDBJ databases">
        <title>Sequencing the genomes of 1000 actinobacteria strains.</title>
        <authorList>
            <person name="Klenk H.-P."/>
        </authorList>
    </citation>
    <scope>NUCLEOTIDE SEQUENCE [LARGE SCALE GENOMIC DNA]</scope>
    <source>
        <strain evidence="3 4">DSM 44551</strain>
    </source>
</reference>
<evidence type="ECO:0000256" key="2">
    <source>
        <dbReference type="SAM" id="SignalP"/>
    </source>
</evidence>
<dbReference type="RefSeq" id="WP_184399365.1">
    <property type="nucleotide sequence ID" value="NZ_BAAAJD010000068.1"/>
</dbReference>
<accession>A0A7W8VHE4</accession>
<keyword evidence="4" id="KW-1185">Reference proteome</keyword>
<keyword evidence="2" id="KW-0732">Signal</keyword>
<name>A0A7W8VHE4_9ACTN</name>
<evidence type="ECO:0000256" key="1">
    <source>
        <dbReference type="SAM" id="MobiDB-lite"/>
    </source>
</evidence>
<gene>
    <name evidence="3" type="ORF">HDA36_006238</name>
</gene>
<feature type="region of interest" description="Disordered" evidence="1">
    <location>
        <begin position="28"/>
        <end position="84"/>
    </location>
</feature>
<evidence type="ECO:0000313" key="4">
    <source>
        <dbReference type="Proteomes" id="UP000572635"/>
    </source>
</evidence>
<organism evidence="3 4">
    <name type="scientific">Nocardiopsis composta</name>
    <dbReference type="NCBI Taxonomy" id="157465"/>
    <lineage>
        <taxon>Bacteria</taxon>
        <taxon>Bacillati</taxon>
        <taxon>Actinomycetota</taxon>
        <taxon>Actinomycetes</taxon>
        <taxon>Streptosporangiales</taxon>
        <taxon>Nocardiopsidaceae</taxon>
        <taxon>Nocardiopsis</taxon>
    </lineage>
</organism>
<feature type="compositionally biased region" description="Gly residues" evidence="1">
    <location>
        <begin position="28"/>
        <end position="41"/>
    </location>
</feature>